<dbReference type="InterPro" id="IPR014710">
    <property type="entry name" value="RmlC-like_jellyroll"/>
</dbReference>
<accession>J5TJ29</accession>
<gene>
    <name evidence="1" type="ORF">A1Q1_07625</name>
</gene>
<dbReference type="Gene3D" id="2.60.120.10">
    <property type="entry name" value="Jelly Rolls"/>
    <property type="match status" value="1"/>
</dbReference>
<dbReference type="SUPFAM" id="SSF51182">
    <property type="entry name" value="RmlC-like cupins"/>
    <property type="match status" value="1"/>
</dbReference>
<evidence type="ECO:0008006" key="3">
    <source>
        <dbReference type="Google" id="ProtNLM"/>
    </source>
</evidence>
<dbReference type="InterPro" id="IPR011051">
    <property type="entry name" value="RmlC_Cupin_sf"/>
</dbReference>
<dbReference type="RefSeq" id="XP_014182112.1">
    <property type="nucleotide sequence ID" value="XM_014326637.1"/>
</dbReference>
<comment type="caution">
    <text evidence="1">The sequence shown here is derived from an EMBL/GenBank/DDBJ whole genome shotgun (WGS) entry which is preliminary data.</text>
</comment>
<dbReference type="OrthoDB" id="10263073at2759"/>
<proteinExistence type="predicted"/>
<evidence type="ECO:0000313" key="1">
    <source>
        <dbReference type="EMBL" id="EJT51161.1"/>
    </source>
</evidence>
<dbReference type="Proteomes" id="UP000002748">
    <property type="component" value="Unassembled WGS sequence"/>
</dbReference>
<dbReference type="AlphaFoldDB" id="J5TJ29"/>
<sequence length="172" mass="18663">MPANPVIKKDDVKFEDRTHWLNKSVSFKQARLANQAGMSKSAVNLNVLGPDMESTEMHAHSSAEEWLYIIRGSGTLFLIPPGPSPLSTKDDPDAASKIQECTLEPGDFVGLPVPQQWAHTLKAGKGGIEYLVGANCYDAGVCQYPLKNKTLIIANVQRVTCDTDAFQGGCCK</sequence>
<dbReference type="GeneID" id="25991137"/>
<dbReference type="HOGENOM" id="CLU_1778769_0_0_1"/>
<name>J5TJ29_TRIAS</name>
<dbReference type="EMBL" id="ALBS01000073">
    <property type="protein sequence ID" value="EJT51161.1"/>
    <property type="molecule type" value="Genomic_DNA"/>
</dbReference>
<evidence type="ECO:0000313" key="2">
    <source>
        <dbReference type="Proteomes" id="UP000002748"/>
    </source>
</evidence>
<dbReference type="KEGG" id="tasa:A1Q1_07625"/>
<reference evidence="1 2" key="1">
    <citation type="journal article" date="2012" name="Eukaryot. Cell">
        <title>Draft genome sequence of CBS 2479, the standard type strain of Trichosporon asahii.</title>
        <authorList>
            <person name="Yang R.Y."/>
            <person name="Li H.T."/>
            <person name="Zhu H."/>
            <person name="Zhou G.P."/>
            <person name="Wang M."/>
            <person name="Wang L."/>
        </authorList>
    </citation>
    <scope>NUCLEOTIDE SEQUENCE [LARGE SCALE GENOMIC DNA]</scope>
    <source>
        <strain evidence="2">ATCC 90039 / CBS 2479 / JCM 2466 / KCTC 7840 / NCYC 2677 / UAMH 7654</strain>
    </source>
</reference>
<dbReference type="VEuPathDB" id="FungiDB:A1Q1_07625"/>
<organism evidence="1 2">
    <name type="scientific">Trichosporon asahii var. asahii (strain ATCC 90039 / CBS 2479 / JCM 2466 / KCTC 7840 / NBRC 103889/ NCYC 2677 / UAMH 7654)</name>
    <name type="common">Yeast</name>
    <dbReference type="NCBI Taxonomy" id="1186058"/>
    <lineage>
        <taxon>Eukaryota</taxon>
        <taxon>Fungi</taxon>
        <taxon>Dikarya</taxon>
        <taxon>Basidiomycota</taxon>
        <taxon>Agaricomycotina</taxon>
        <taxon>Tremellomycetes</taxon>
        <taxon>Trichosporonales</taxon>
        <taxon>Trichosporonaceae</taxon>
        <taxon>Trichosporon</taxon>
    </lineage>
</organism>
<protein>
    <recommendedName>
        <fullName evidence="3">Cupin type-1 domain-containing protein</fullName>
    </recommendedName>
</protein>